<dbReference type="InterPro" id="IPR051465">
    <property type="entry name" value="Cell_Envelope_Struct_Comp"/>
</dbReference>
<reference evidence="4" key="1">
    <citation type="submission" date="2017-02" db="EMBL/GenBank/DDBJ databases">
        <authorList>
            <person name="Varghese N."/>
            <person name="Submissions S."/>
        </authorList>
    </citation>
    <scope>NUCLEOTIDE SEQUENCE [LARGE SCALE GENOMIC DNA]</scope>
    <source>
        <strain evidence="4">DSM 23966</strain>
    </source>
</reference>
<feature type="domain" description="SLH" evidence="2">
    <location>
        <begin position="143"/>
        <end position="205"/>
    </location>
</feature>
<evidence type="ECO:0000256" key="1">
    <source>
        <dbReference type="SAM" id="SignalP"/>
    </source>
</evidence>
<name>A0A1T4Y0S6_9BACL</name>
<dbReference type="AlphaFoldDB" id="A0A1T4Y0S6"/>
<feature type="domain" description="SLH" evidence="2">
    <location>
        <begin position="20"/>
        <end position="78"/>
    </location>
</feature>
<dbReference type="InterPro" id="IPR001119">
    <property type="entry name" value="SLH_dom"/>
</dbReference>
<proteinExistence type="predicted"/>
<gene>
    <name evidence="3" type="ORF">SAMN04244570_1619</name>
</gene>
<dbReference type="EMBL" id="FUYJ01000002">
    <property type="protein sequence ID" value="SKA95380.1"/>
    <property type="molecule type" value="Genomic_DNA"/>
</dbReference>
<organism evidence="3 4">
    <name type="scientific">Sporosarcina newyorkensis</name>
    <dbReference type="NCBI Taxonomy" id="759851"/>
    <lineage>
        <taxon>Bacteria</taxon>
        <taxon>Bacillati</taxon>
        <taxon>Bacillota</taxon>
        <taxon>Bacilli</taxon>
        <taxon>Bacillales</taxon>
        <taxon>Caryophanaceae</taxon>
        <taxon>Sporosarcina</taxon>
    </lineage>
</organism>
<sequence>MKRWVTLFTLLLLVVSPFFTSVASANDYKGHQMKEELSYWVNKGVIQTDAKGNVSPDRAVTRGEFASYLARSLELPASTKYTFKDLKANTSRTIEIQNAAGAGILGGYPDGSFKPNQQITRQQMAGMIFKAFRYLDIPVNTKLVQFKDSKKISPNFVDAVSAASNLNIIRGDQGYFKPTNNATIGHASAFLFRMFAVTDSSKPSVPTPPANGNVDPEVYKISSVTNGQLNPTNQSFLKFEDALAAYNASSSVQTISQNNVIIKMKSGQVFASENLKQYTSLYSDSALKKEVTYVQKGFELDYVGSSENHVIVELGGYKYYAKHAEVDLVPTQLSAGSSYYKVSNDGLLVHYPYYRTYDSKTKKYTGKYAEYTVGPVASSALKKGQTYTSNDGVHFKERGSQTVVKYYPYFQFQSVRQPSSYSGADLERFIKSALESREKTGIARYKNATTKSKLIGLGSYIKSTEKLHQVNAMFILATAIHESDYGMSANAQNKNNIFGIRVFDSSPDKGEVYQDPTKSIDAFIGRYINLNYANPFGAYANGAAPGNKAVGFNMKYASDPFWGSKIAGHMWRIDQYLGNKDANQAELAFISFTGTADVNIRTSPEVRNSSNILFSYKAKHPGELTAFGYPLVIVDRTHSSDGYVWYKVLADTNPDYKKPSEPYGWIRSDLVTLVK</sequence>
<accession>A0A1T4Y0S6</accession>
<dbReference type="Gene3D" id="1.10.530.10">
    <property type="match status" value="1"/>
</dbReference>
<dbReference type="GO" id="GO:0004040">
    <property type="term" value="F:amidase activity"/>
    <property type="evidence" value="ECO:0007669"/>
    <property type="project" value="InterPro"/>
</dbReference>
<keyword evidence="4" id="KW-1185">Reference proteome</keyword>
<dbReference type="PANTHER" id="PTHR43308:SF5">
    <property type="entry name" value="S-LAYER PROTEIN _ PEPTIDOGLYCAN ENDO-BETA-N-ACETYLGLUCOSAMINIDASE"/>
    <property type="match status" value="1"/>
</dbReference>
<feature type="domain" description="SLH" evidence="2">
    <location>
        <begin position="79"/>
        <end position="142"/>
    </location>
</feature>
<evidence type="ECO:0000313" key="3">
    <source>
        <dbReference type="EMBL" id="SKA95380.1"/>
    </source>
</evidence>
<dbReference type="PANTHER" id="PTHR43308">
    <property type="entry name" value="OUTER MEMBRANE PROTEIN ALPHA-RELATED"/>
    <property type="match status" value="1"/>
</dbReference>
<dbReference type="Proteomes" id="UP000190042">
    <property type="component" value="Unassembled WGS sequence"/>
</dbReference>
<dbReference type="Pfam" id="PF01832">
    <property type="entry name" value="Glucosaminidase"/>
    <property type="match status" value="1"/>
</dbReference>
<keyword evidence="1" id="KW-0732">Signal</keyword>
<feature type="chain" id="PRO_5013273149" evidence="1">
    <location>
        <begin position="26"/>
        <end position="675"/>
    </location>
</feature>
<evidence type="ECO:0000313" key="4">
    <source>
        <dbReference type="Proteomes" id="UP000190042"/>
    </source>
</evidence>
<dbReference type="PROSITE" id="PS51272">
    <property type="entry name" value="SLH"/>
    <property type="match status" value="3"/>
</dbReference>
<dbReference type="InterPro" id="IPR002901">
    <property type="entry name" value="MGlyc_endo_b_GlcNAc-like_dom"/>
</dbReference>
<dbReference type="Pfam" id="PF00395">
    <property type="entry name" value="SLH"/>
    <property type="match status" value="3"/>
</dbReference>
<evidence type="ECO:0000259" key="2">
    <source>
        <dbReference type="PROSITE" id="PS51272"/>
    </source>
</evidence>
<feature type="signal peptide" evidence="1">
    <location>
        <begin position="1"/>
        <end position="25"/>
    </location>
</feature>
<protein>
    <submittedName>
        <fullName evidence="3">Beta-N-acetylglucosaminidase</fullName>
    </submittedName>
</protein>
<dbReference type="RefSeq" id="WP_078817217.1">
    <property type="nucleotide sequence ID" value="NZ_FUYJ01000002.1"/>
</dbReference>
<dbReference type="SMART" id="SM00047">
    <property type="entry name" value="LYZ2"/>
    <property type="match status" value="1"/>
</dbReference>